<evidence type="ECO:0000256" key="2">
    <source>
        <dbReference type="ARBA" id="ARBA00022729"/>
    </source>
</evidence>
<dbReference type="Gene3D" id="3.40.50.2300">
    <property type="match status" value="2"/>
</dbReference>
<dbReference type="PANTHER" id="PTHR33734:SF22">
    <property type="entry name" value="MEMBRANE-BOUND LYTIC MUREIN TRANSGLYCOSYLASE D"/>
    <property type="match status" value="1"/>
</dbReference>
<dbReference type="SMART" id="SM00257">
    <property type="entry name" value="LysM"/>
    <property type="match status" value="2"/>
</dbReference>
<dbReference type="Gene3D" id="3.10.350.10">
    <property type="entry name" value="LysM domain"/>
    <property type="match status" value="2"/>
</dbReference>
<dbReference type="PANTHER" id="PTHR33734">
    <property type="entry name" value="LYSM DOMAIN-CONTAINING GPI-ANCHORED PROTEIN 2"/>
    <property type="match status" value="1"/>
</dbReference>
<accession>A0A412TMN5</accession>
<dbReference type="Proteomes" id="UP000284243">
    <property type="component" value="Unassembled WGS sequence"/>
</dbReference>
<dbReference type="SUPFAM" id="SSF54106">
    <property type="entry name" value="LysM domain"/>
    <property type="match status" value="2"/>
</dbReference>
<evidence type="ECO:0000313" key="4">
    <source>
        <dbReference type="EMBL" id="RGU54950.1"/>
    </source>
</evidence>
<evidence type="ECO:0000259" key="3">
    <source>
        <dbReference type="PROSITE" id="PS51782"/>
    </source>
</evidence>
<dbReference type="GeneID" id="61274863"/>
<proteinExistence type="inferred from homology"/>
<feature type="domain" description="LysM" evidence="3">
    <location>
        <begin position="96"/>
        <end position="141"/>
    </location>
</feature>
<dbReference type="InterPro" id="IPR018392">
    <property type="entry name" value="LysM"/>
</dbReference>
<protein>
    <submittedName>
        <fullName evidence="4">LysM peptidoglycan-binding domain-containing protein</fullName>
    </submittedName>
</protein>
<dbReference type="InterPro" id="IPR028082">
    <property type="entry name" value="Peripla_BP_I"/>
</dbReference>
<dbReference type="InterPro" id="IPR036779">
    <property type="entry name" value="LysM_dom_sf"/>
</dbReference>
<comment type="similarity">
    <text evidence="1">Belongs to the leucine-binding protein family.</text>
</comment>
<dbReference type="OMA" id="NNWGGFI"/>
<dbReference type="CDD" id="cd00118">
    <property type="entry name" value="LysM"/>
    <property type="match status" value="2"/>
</dbReference>
<evidence type="ECO:0000256" key="1">
    <source>
        <dbReference type="ARBA" id="ARBA00010062"/>
    </source>
</evidence>
<gene>
    <name evidence="4" type="ORF">DWW57_14040</name>
</gene>
<feature type="domain" description="LysM" evidence="3">
    <location>
        <begin position="39"/>
        <end position="82"/>
    </location>
</feature>
<reference evidence="4 5" key="1">
    <citation type="submission" date="2018-08" db="EMBL/GenBank/DDBJ databases">
        <title>A genome reference for cultivated species of the human gut microbiota.</title>
        <authorList>
            <person name="Zou Y."/>
            <person name="Xue W."/>
            <person name="Luo G."/>
        </authorList>
    </citation>
    <scope>NUCLEOTIDE SEQUENCE [LARGE SCALE GENOMIC DNA]</scope>
    <source>
        <strain evidence="4 5">AF16-14</strain>
    </source>
</reference>
<organism evidence="4 5">
    <name type="scientific">Odoribacter splanchnicus</name>
    <dbReference type="NCBI Taxonomy" id="28118"/>
    <lineage>
        <taxon>Bacteria</taxon>
        <taxon>Pseudomonadati</taxon>
        <taxon>Bacteroidota</taxon>
        <taxon>Bacteroidia</taxon>
        <taxon>Bacteroidales</taxon>
        <taxon>Odoribacteraceae</taxon>
        <taxon>Odoribacter</taxon>
    </lineage>
</organism>
<evidence type="ECO:0000313" key="5">
    <source>
        <dbReference type="Proteomes" id="UP000284243"/>
    </source>
</evidence>
<dbReference type="EMBL" id="QRYC01000023">
    <property type="protein sequence ID" value="RGU54950.1"/>
    <property type="molecule type" value="Genomic_DNA"/>
</dbReference>
<dbReference type="Pfam" id="PF13458">
    <property type="entry name" value="Peripla_BP_6"/>
    <property type="match status" value="1"/>
</dbReference>
<keyword evidence="2" id="KW-0732">Signal</keyword>
<dbReference type="PROSITE" id="PS51782">
    <property type="entry name" value="LYSM"/>
    <property type="match status" value="2"/>
</dbReference>
<comment type="caution">
    <text evidence="4">The sequence shown here is derived from an EMBL/GenBank/DDBJ whole genome shotgun (WGS) entry which is preliminary data.</text>
</comment>
<dbReference type="InterPro" id="IPR028081">
    <property type="entry name" value="Leu-bd"/>
</dbReference>
<dbReference type="RefSeq" id="WP_013611862.1">
    <property type="nucleotide sequence ID" value="NZ_CABJFF010000022.1"/>
</dbReference>
<name>A0A412TMN5_9BACT</name>
<sequence>MLKLLFLFLLLWSCGQVIGQGTAVTKSNDIVVIRGKSYYLHTVQPGQTLYSICKAYGANIDEVKSLNDKKDNALSLYEVLKVPYTDPFVQQDDKFYYHKVVKGETFYSIARLYKIKPKRLLKFNEGYAQNQPLAVGAVVKLPLAEIDLSVLGEEEIEASVGKKQEIRPERPVRNESVKKVEEASVTDILQNALMQKNEKTEQEPEKETTTVIGATDKMEIPDYISEVVMPVDPFVKVALLLPFSAKDYPVFVDTLVEKMPVQISARSEQFISFYEGVLLAVDSLKNQGYKVNLKVFDTERSAEKMYTMVDEIDRFHPDLIIGPVYGSVYKALMDDLTNKNIPVIYPLSSRSEEFGVYPDFIQVNPSMKALTVAMSDWLREEAEEANLVCLNLTGNEVSHSDLEDIRLFKEYMHRIGSMNFYDWNTSAVPLDGLRLQLLPDRENIIILPTTKEAEVSKILPVLSALTDGYRITVVGFPEWQAFTSVDHETYFKLNTKIFTYSYVDNTTEPAKRFALKYRKYFYTEPNNLAYKAFDMSLYFIELAAKYRDRTLDALEFYPRNGDFSRFYFQKMEGQAGKENQGFYIVNFGSDYRLKIESL</sequence>
<dbReference type="Pfam" id="PF01476">
    <property type="entry name" value="LysM"/>
    <property type="match status" value="2"/>
</dbReference>
<dbReference type="AlphaFoldDB" id="A0A412TMN5"/>
<dbReference type="SUPFAM" id="SSF53822">
    <property type="entry name" value="Periplasmic binding protein-like I"/>
    <property type="match status" value="1"/>
</dbReference>